<dbReference type="PANTHER" id="PTHR42643">
    <property type="entry name" value="IONOTROPIC RECEPTOR 20A-RELATED"/>
    <property type="match status" value="1"/>
</dbReference>
<accession>A0AAV4Q1D4</accession>
<evidence type="ECO:0000313" key="14">
    <source>
        <dbReference type="EMBL" id="GIY03743.1"/>
    </source>
</evidence>
<feature type="transmembrane region" description="Helical" evidence="12">
    <location>
        <begin position="122"/>
        <end position="148"/>
    </location>
</feature>
<dbReference type="Proteomes" id="UP001054945">
    <property type="component" value="Unassembled WGS sequence"/>
</dbReference>
<keyword evidence="4 12" id="KW-0812">Transmembrane</keyword>
<evidence type="ECO:0000256" key="5">
    <source>
        <dbReference type="ARBA" id="ARBA00022989"/>
    </source>
</evidence>
<evidence type="ECO:0000256" key="9">
    <source>
        <dbReference type="ARBA" id="ARBA00023180"/>
    </source>
</evidence>
<keyword evidence="9" id="KW-0325">Glycoprotein</keyword>
<proteinExistence type="predicted"/>
<keyword evidence="7 12" id="KW-0472">Membrane</keyword>
<comment type="caution">
    <text evidence="14">The sequence shown here is derived from an EMBL/GenBank/DDBJ whole genome shotgun (WGS) entry which is preliminary data.</text>
</comment>
<evidence type="ECO:0000256" key="8">
    <source>
        <dbReference type="ARBA" id="ARBA00023170"/>
    </source>
</evidence>
<sequence>MEFPSVMRVLVNNLVSICDLEKNPDGQIILKGGVEAELLKLLSYALKFRYELMVPEDLQWGIKLQNGSLTGMIGKIYRGEADLAMCAFVQTENRQWAVDFSYPYEIEHLVFATRAPRPLPKFLAYIYPFSYTVWFSMIAVMLLMPFMWRRLLCSTVPMRKLFSDAFAIFLSKESPQSNCPSGLRTLRDLDTHDNFSVLVLRCRFFLVFGLASA</sequence>
<organism evidence="14 15">
    <name type="scientific">Caerostris extrusa</name>
    <name type="common">Bark spider</name>
    <name type="synonym">Caerostris bankana</name>
    <dbReference type="NCBI Taxonomy" id="172846"/>
    <lineage>
        <taxon>Eukaryota</taxon>
        <taxon>Metazoa</taxon>
        <taxon>Ecdysozoa</taxon>
        <taxon>Arthropoda</taxon>
        <taxon>Chelicerata</taxon>
        <taxon>Arachnida</taxon>
        <taxon>Araneae</taxon>
        <taxon>Araneomorphae</taxon>
        <taxon>Entelegynae</taxon>
        <taxon>Araneoidea</taxon>
        <taxon>Araneidae</taxon>
        <taxon>Caerostris</taxon>
    </lineage>
</organism>
<dbReference type="Pfam" id="PF10613">
    <property type="entry name" value="Lig_chan-Glu_bd"/>
    <property type="match status" value="1"/>
</dbReference>
<evidence type="ECO:0000256" key="3">
    <source>
        <dbReference type="ARBA" id="ARBA00022475"/>
    </source>
</evidence>
<keyword evidence="2" id="KW-0813">Transport</keyword>
<evidence type="ECO:0000256" key="4">
    <source>
        <dbReference type="ARBA" id="ARBA00022692"/>
    </source>
</evidence>
<evidence type="ECO:0000256" key="7">
    <source>
        <dbReference type="ARBA" id="ARBA00023136"/>
    </source>
</evidence>
<keyword evidence="15" id="KW-1185">Reference proteome</keyword>
<dbReference type="SMART" id="SM00918">
    <property type="entry name" value="Lig_chan-Glu_bd"/>
    <property type="match status" value="1"/>
</dbReference>
<dbReference type="PANTHER" id="PTHR42643:SF30">
    <property type="entry name" value="IONOTROPIC RECEPTOR 40A-RELATED"/>
    <property type="match status" value="1"/>
</dbReference>
<gene>
    <name evidence="14" type="primary">Grik4</name>
    <name evidence="14" type="ORF">CEXT_760491</name>
</gene>
<dbReference type="AlphaFoldDB" id="A0AAV4Q1D4"/>
<dbReference type="GO" id="GO:0005886">
    <property type="term" value="C:plasma membrane"/>
    <property type="evidence" value="ECO:0007669"/>
    <property type="project" value="UniProtKB-SubCell"/>
</dbReference>
<reference evidence="14 15" key="1">
    <citation type="submission" date="2021-06" db="EMBL/GenBank/DDBJ databases">
        <title>Caerostris extrusa draft genome.</title>
        <authorList>
            <person name="Kono N."/>
            <person name="Arakawa K."/>
        </authorList>
    </citation>
    <scope>NUCLEOTIDE SEQUENCE [LARGE SCALE GENOMIC DNA]</scope>
</reference>
<dbReference type="InterPro" id="IPR019594">
    <property type="entry name" value="Glu/Gly-bd"/>
</dbReference>
<keyword evidence="11" id="KW-0407">Ion channel</keyword>
<dbReference type="EMBL" id="BPLR01005618">
    <property type="protein sequence ID" value="GIY03743.1"/>
    <property type="molecule type" value="Genomic_DNA"/>
</dbReference>
<evidence type="ECO:0000256" key="10">
    <source>
        <dbReference type="ARBA" id="ARBA00023286"/>
    </source>
</evidence>
<dbReference type="InterPro" id="IPR052192">
    <property type="entry name" value="Insect_Ionotropic_Sensory_Rcpt"/>
</dbReference>
<comment type="subcellular location">
    <subcellularLocation>
        <location evidence="1">Cell membrane</location>
        <topology evidence="1">Multi-pass membrane protein</topology>
    </subcellularLocation>
</comment>
<evidence type="ECO:0000256" key="12">
    <source>
        <dbReference type="SAM" id="Phobius"/>
    </source>
</evidence>
<dbReference type="Gene3D" id="3.40.190.10">
    <property type="entry name" value="Periplasmic binding protein-like II"/>
    <property type="match status" value="1"/>
</dbReference>
<evidence type="ECO:0000256" key="6">
    <source>
        <dbReference type="ARBA" id="ARBA00023065"/>
    </source>
</evidence>
<evidence type="ECO:0000256" key="2">
    <source>
        <dbReference type="ARBA" id="ARBA00022448"/>
    </source>
</evidence>
<dbReference type="GO" id="GO:0015276">
    <property type="term" value="F:ligand-gated monoatomic ion channel activity"/>
    <property type="evidence" value="ECO:0007669"/>
    <property type="project" value="InterPro"/>
</dbReference>
<name>A0AAV4Q1D4_CAEEX</name>
<feature type="domain" description="Ionotropic glutamate receptor L-glutamate and glycine-binding" evidence="13">
    <location>
        <begin position="16"/>
        <end position="78"/>
    </location>
</feature>
<dbReference type="SUPFAM" id="SSF53850">
    <property type="entry name" value="Periplasmic binding protein-like II"/>
    <property type="match status" value="1"/>
</dbReference>
<keyword evidence="10" id="KW-1071">Ligand-gated ion channel</keyword>
<keyword evidence="8 14" id="KW-0675">Receptor</keyword>
<keyword evidence="5 12" id="KW-1133">Transmembrane helix</keyword>
<keyword evidence="3" id="KW-1003">Cell membrane</keyword>
<evidence type="ECO:0000313" key="15">
    <source>
        <dbReference type="Proteomes" id="UP001054945"/>
    </source>
</evidence>
<protein>
    <submittedName>
        <fullName evidence="14">Glutamate receptor ionotropic, kainate 4</fullName>
    </submittedName>
</protein>
<evidence type="ECO:0000259" key="13">
    <source>
        <dbReference type="SMART" id="SM00918"/>
    </source>
</evidence>
<keyword evidence="6" id="KW-0406">Ion transport</keyword>
<evidence type="ECO:0000256" key="11">
    <source>
        <dbReference type="ARBA" id="ARBA00023303"/>
    </source>
</evidence>
<evidence type="ECO:0000256" key="1">
    <source>
        <dbReference type="ARBA" id="ARBA00004651"/>
    </source>
</evidence>